<gene>
    <name evidence="1" type="ORF">BCAMP_08671</name>
</gene>
<dbReference type="STRING" id="1265861.BCAMP_08671"/>
<reference evidence="1 2" key="1">
    <citation type="submission" date="2012-12" db="EMBL/GenBank/DDBJ databases">
        <title>Novel taxa of Listeriaceae from agricultural environments in the United States.</title>
        <authorList>
            <person name="den Bakker H.C."/>
            <person name="Allred A."/>
            <person name="Warchocki S."/>
            <person name="Wright E.M."/>
            <person name="Burrell A."/>
            <person name="Nightingale K.K."/>
            <person name="Kephart D."/>
            <person name="Wiedmann M."/>
        </authorList>
    </citation>
    <scope>NUCLEOTIDE SEQUENCE [LARGE SCALE GENOMIC DNA]</scope>
    <source>
        <strain evidence="1 2">FSL F6-1037</strain>
    </source>
</reference>
<dbReference type="Proteomes" id="UP000019243">
    <property type="component" value="Unassembled WGS sequence"/>
</dbReference>
<dbReference type="PANTHER" id="PTHR43054">
    <property type="match status" value="1"/>
</dbReference>
<dbReference type="PANTHER" id="PTHR43054:SF1">
    <property type="entry name" value="SCYLLO-INOSITOL 2-DEHYDROGENASE (NADP(+)) IOLU"/>
    <property type="match status" value="1"/>
</dbReference>
<proteinExistence type="predicted"/>
<comment type="caution">
    <text evidence="1">The sequence shown here is derived from an EMBL/GenBank/DDBJ whole genome shotgun (WGS) entry which is preliminary data.</text>
</comment>
<organism evidence="1 2">
    <name type="scientific">Brochothrix campestris FSL F6-1037</name>
    <dbReference type="NCBI Taxonomy" id="1265861"/>
    <lineage>
        <taxon>Bacteria</taxon>
        <taxon>Bacillati</taxon>
        <taxon>Bacillota</taxon>
        <taxon>Bacilli</taxon>
        <taxon>Bacillales</taxon>
        <taxon>Listeriaceae</taxon>
        <taxon>Brochothrix</taxon>
    </lineage>
</organism>
<protein>
    <submittedName>
        <fullName evidence="1">Oxidoreductase, NAD-binding Rossmann fold family protein</fullName>
    </submittedName>
</protein>
<evidence type="ECO:0000313" key="2">
    <source>
        <dbReference type="Proteomes" id="UP000019243"/>
    </source>
</evidence>
<dbReference type="AlphaFoldDB" id="W7CPL9"/>
<dbReference type="InterPro" id="IPR036291">
    <property type="entry name" value="NAD(P)-bd_dom_sf"/>
</dbReference>
<evidence type="ECO:0000313" key="1">
    <source>
        <dbReference type="EMBL" id="EUJ38615.1"/>
    </source>
</evidence>
<dbReference type="EMBL" id="AODH01000035">
    <property type="protein sequence ID" value="EUJ38615.1"/>
    <property type="molecule type" value="Genomic_DNA"/>
</dbReference>
<dbReference type="PATRIC" id="fig|1265861.3.peg.1701"/>
<dbReference type="Gene3D" id="3.30.360.10">
    <property type="entry name" value="Dihydrodipicolinate Reductase, domain 2"/>
    <property type="match status" value="1"/>
</dbReference>
<dbReference type="SUPFAM" id="SSF55347">
    <property type="entry name" value="Glyceraldehyde-3-phosphate dehydrogenase-like, C-terminal domain"/>
    <property type="match status" value="1"/>
</dbReference>
<sequence>MPYYRQKKNIVVEKPIFPTAAEVVTAQKIAKENGVFIFEAARHIHEENFKVVKDLLGNSPEIEGATFAYSKYSSRYDQVLNGEEPNIFTTKFAGGALVDLGIYLVYSAVAWFGVPDQAHYFAKKISTGVDGSGTIILQYPSFNVTLLTGKIIQSYLPSEIYTNTTTIKLDAVNAITDIAVWHRETNSETQHAVAAPELLLYDEALAFASVINHPTDEQALARYAYWSELSLQVTTLIEQLRQDAGIIYDAEK</sequence>
<name>W7CPL9_9LIST</name>
<dbReference type="SUPFAM" id="SSF51735">
    <property type="entry name" value="NAD(P)-binding Rossmann-fold domains"/>
    <property type="match status" value="1"/>
</dbReference>
<keyword evidence="2" id="KW-1185">Reference proteome</keyword>
<accession>W7CPL9</accession>